<accession>D8JC43</accession>
<evidence type="ECO:0000313" key="4">
    <source>
        <dbReference type="Proteomes" id="UP000000390"/>
    </source>
</evidence>
<dbReference type="EMBL" id="AOHV01000020">
    <property type="protein sequence ID" value="ELY38613.1"/>
    <property type="molecule type" value="Genomic_DNA"/>
</dbReference>
<dbReference type="EMBL" id="CP002064">
    <property type="protein sequence ID" value="ADJ16950.1"/>
    <property type="molecule type" value="Genomic_DNA"/>
</dbReference>
<organism evidence="1 4">
    <name type="scientific">Halalkalicoccus jeotgali (strain DSM 18796 / CECT 7217 / JCM 14584 / KCTC 4019 / B3)</name>
    <dbReference type="NCBI Taxonomy" id="795797"/>
    <lineage>
        <taxon>Archaea</taxon>
        <taxon>Methanobacteriati</taxon>
        <taxon>Methanobacteriota</taxon>
        <taxon>Stenosarchaea group</taxon>
        <taxon>Halobacteria</taxon>
        <taxon>Halobacteriales</taxon>
        <taxon>Halococcaceae</taxon>
        <taxon>Halalkalicoccus</taxon>
    </lineage>
</organism>
<dbReference type="KEGG" id="hje:HacjB3_18193"/>
<evidence type="ECO:0000313" key="3">
    <source>
        <dbReference type="EMBL" id="ELY38613.1"/>
    </source>
</evidence>
<gene>
    <name evidence="1" type="ordered locus">HacjB3_18038</name>
    <name evidence="2" type="ordered locus">HacjB3_18193</name>
    <name evidence="3" type="ORF">C497_06724</name>
</gene>
<dbReference type="AlphaFoldDB" id="D8JC43"/>
<evidence type="ECO:0000313" key="1">
    <source>
        <dbReference type="EMBL" id="ADJ16950.1"/>
    </source>
</evidence>
<reference evidence="1 4" key="1">
    <citation type="journal article" date="2010" name="J. Bacteriol.">
        <title>Complete genome sequence of Halalkalicoccus jeotgali B3(T), an extremely halophilic archaeon.</title>
        <authorList>
            <person name="Roh S.W."/>
            <person name="Nam Y.D."/>
            <person name="Nam S.H."/>
            <person name="Choi S.H."/>
            <person name="Park H.S."/>
            <person name="Bae J.W."/>
        </authorList>
    </citation>
    <scope>NUCLEOTIDE SEQUENCE [LARGE SCALE GENOMIC DNA]</scope>
    <source>
        <strain evidence="1">B3</strain>
        <strain evidence="4">DSM 18796 / CECT 7217 / JCM 14584 / KCTC 4019 / B3</strain>
        <plasmid evidence="4">2</plasmid>
    </source>
</reference>
<dbReference type="HOGENOM" id="CLU_2820673_0_0_2"/>
<dbReference type="InterPro" id="IPR025234">
    <property type="entry name" value="YjzH-like"/>
</dbReference>
<dbReference type="eggNOG" id="arCOG03953">
    <property type="taxonomic scope" value="Archaea"/>
</dbReference>
<keyword evidence="5" id="KW-1185">Reference proteome</keyword>
<dbReference type="EMBL" id="CP002064">
    <property type="protein sequence ID" value="ADJ16981.1"/>
    <property type="molecule type" value="Genomic_DNA"/>
</dbReference>
<dbReference type="Proteomes" id="UP000011645">
    <property type="component" value="Unassembled WGS sequence"/>
</dbReference>
<protein>
    <recommendedName>
        <fullName evidence="6">DUF4177 domain-containing protein</fullName>
    </recommendedName>
</protein>
<reference evidence="3 5" key="2">
    <citation type="journal article" date="2014" name="PLoS Genet.">
        <title>Phylogenetically driven sequencing of extremely halophilic archaea reveals strategies for static and dynamic osmo-response.</title>
        <authorList>
            <person name="Becker E.A."/>
            <person name="Seitzer P.M."/>
            <person name="Tritt A."/>
            <person name="Larsen D."/>
            <person name="Krusor M."/>
            <person name="Yao A.I."/>
            <person name="Wu D."/>
            <person name="Madern D."/>
            <person name="Eisen J.A."/>
            <person name="Darling A.E."/>
            <person name="Facciotti M.T."/>
        </authorList>
    </citation>
    <scope>NUCLEOTIDE SEQUENCE [LARGE SCALE GENOMIC DNA]</scope>
    <source>
        <strain evidence="3">B3</strain>
        <strain evidence="5">DSM 18796 / CECT 7217 / JCM 14584 / KCTC 4019 / B3</strain>
    </source>
</reference>
<dbReference type="Proteomes" id="UP000000390">
    <property type="component" value="Plasmid 2"/>
</dbReference>
<dbReference type="Pfam" id="PF13783">
    <property type="entry name" value="DUF4177"/>
    <property type="match status" value="1"/>
</dbReference>
<keyword evidence="1" id="KW-0614">Plasmid</keyword>
<proteinExistence type="predicted"/>
<evidence type="ECO:0008006" key="6">
    <source>
        <dbReference type="Google" id="ProtNLM"/>
    </source>
</evidence>
<sequence>MSASDDYEYKMIQPSTGLLGIKTENTEKKVNRLAKDGWELDEVIENWFWGDNLIFKRPRSSGNANVD</sequence>
<geneLocation type="plasmid" evidence="1 4">
    <name>2</name>
</geneLocation>
<dbReference type="KEGG" id="hje:HacjB3_18038"/>
<dbReference type="PATRIC" id="fig|795797.18.peg.3516"/>
<evidence type="ECO:0000313" key="2">
    <source>
        <dbReference type="EMBL" id="ADJ16981.1"/>
    </source>
</evidence>
<name>D8JC43_HALJB</name>
<dbReference type="GeneID" id="31807756"/>
<evidence type="ECO:0000313" key="5">
    <source>
        <dbReference type="Proteomes" id="UP000011645"/>
    </source>
</evidence>
<dbReference type="RefSeq" id="WP_008415455.1">
    <property type="nucleotide sequence ID" value="NC_014299.1"/>
</dbReference>